<evidence type="ECO:0000256" key="10">
    <source>
        <dbReference type="ARBA" id="ARBA00031499"/>
    </source>
</evidence>
<keyword evidence="8" id="KW-0648">Protein biosynthesis</keyword>
<gene>
    <name evidence="13" type="ORF">DEBR0S2_04984G</name>
</gene>
<dbReference type="InterPro" id="IPR015803">
    <property type="entry name" value="Cys-tRNA-ligase"/>
</dbReference>
<evidence type="ECO:0000256" key="7">
    <source>
        <dbReference type="ARBA" id="ARBA00022840"/>
    </source>
</evidence>
<dbReference type="PANTHER" id="PTHR10890">
    <property type="entry name" value="CYSTEINYL-TRNA SYNTHETASE"/>
    <property type="match status" value="1"/>
</dbReference>
<dbReference type="CDD" id="cd00672">
    <property type="entry name" value="CysRS_core"/>
    <property type="match status" value="1"/>
</dbReference>
<reference evidence="13 14" key="1">
    <citation type="submission" date="2019-07" db="EMBL/GenBank/DDBJ databases">
        <authorList>
            <person name="Friedrich A."/>
            <person name="Schacherer J."/>
        </authorList>
    </citation>
    <scope>NUCLEOTIDE SEQUENCE [LARGE SCALE GENOMIC DNA]</scope>
</reference>
<evidence type="ECO:0000256" key="6">
    <source>
        <dbReference type="ARBA" id="ARBA00022833"/>
    </source>
</evidence>
<evidence type="ECO:0000256" key="5">
    <source>
        <dbReference type="ARBA" id="ARBA00022741"/>
    </source>
</evidence>
<keyword evidence="3" id="KW-0436">Ligase</keyword>
<keyword evidence="4" id="KW-0479">Metal-binding</keyword>
<dbReference type="PRINTS" id="PR00983">
    <property type="entry name" value="TRNASYNTHCYS"/>
</dbReference>
<protein>
    <recommendedName>
        <fullName evidence="2">cysteine--tRNA ligase</fullName>
        <ecNumber evidence="2">6.1.1.16</ecNumber>
    </recommendedName>
    <alternativeName>
        <fullName evidence="10">Cysteinyl-tRNA synthetase</fullName>
    </alternativeName>
</protein>
<evidence type="ECO:0000259" key="12">
    <source>
        <dbReference type="Pfam" id="PF01406"/>
    </source>
</evidence>
<dbReference type="Pfam" id="PF01406">
    <property type="entry name" value="tRNA-synt_1e"/>
    <property type="match status" value="1"/>
</dbReference>
<dbReference type="HAMAP" id="MF_00041">
    <property type="entry name" value="Cys_tRNA_synth"/>
    <property type="match status" value="1"/>
</dbReference>
<feature type="domain" description="tRNA synthetases class I catalytic" evidence="12">
    <location>
        <begin position="55"/>
        <end position="488"/>
    </location>
</feature>
<keyword evidence="6" id="KW-0862">Zinc</keyword>
<dbReference type="InterPro" id="IPR032678">
    <property type="entry name" value="tRNA-synt_1_cat_dom"/>
</dbReference>
<evidence type="ECO:0000313" key="14">
    <source>
        <dbReference type="Proteomes" id="UP000478008"/>
    </source>
</evidence>
<feature type="region of interest" description="Disordered" evidence="11">
    <location>
        <begin position="708"/>
        <end position="740"/>
    </location>
</feature>
<keyword evidence="9" id="KW-0030">Aminoacyl-tRNA synthetase</keyword>
<keyword evidence="14" id="KW-1185">Reference proteome</keyword>
<name>A0A7D9CWC6_DEKBR</name>
<dbReference type="SUPFAM" id="SSF52374">
    <property type="entry name" value="Nucleotidylyl transferase"/>
    <property type="match status" value="1"/>
</dbReference>
<keyword evidence="7" id="KW-0067">ATP-binding</keyword>
<evidence type="ECO:0000256" key="8">
    <source>
        <dbReference type="ARBA" id="ARBA00022917"/>
    </source>
</evidence>
<dbReference type="InterPro" id="IPR009080">
    <property type="entry name" value="tRNAsynth_Ia_anticodon-bd"/>
</dbReference>
<dbReference type="GO" id="GO:0046872">
    <property type="term" value="F:metal ion binding"/>
    <property type="evidence" value="ECO:0007669"/>
    <property type="project" value="UniProtKB-KW"/>
</dbReference>
<dbReference type="Gene3D" id="3.40.50.620">
    <property type="entry name" value="HUPs"/>
    <property type="match status" value="1"/>
</dbReference>
<dbReference type="Proteomes" id="UP000478008">
    <property type="component" value="Unassembled WGS sequence"/>
</dbReference>
<dbReference type="SUPFAM" id="SSF47323">
    <property type="entry name" value="Anticodon-binding domain of a subclass of class I aminoacyl-tRNA synthetases"/>
    <property type="match status" value="1"/>
</dbReference>
<dbReference type="PANTHER" id="PTHR10890:SF3">
    <property type="entry name" value="CYSTEINE--TRNA LIGASE, CYTOPLASMIC"/>
    <property type="match status" value="1"/>
</dbReference>
<evidence type="ECO:0000256" key="3">
    <source>
        <dbReference type="ARBA" id="ARBA00022598"/>
    </source>
</evidence>
<dbReference type="GO" id="GO:0004817">
    <property type="term" value="F:cysteine-tRNA ligase activity"/>
    <property type="evidence" value="ECO:0007669"/>
    <property type="project" value="UniProtKB-EC"/>
</dbReference>
<proteinExistence type="inferred from homology"/>
<dbReference type="NCBIfam" id="TIGR00435">
    <property type="entry name" value="cysS"/>
    <property type="match status" value="1"/>
</dbReference>
<feature type="compositionally biased region" description="Basic and acidic residues" evidence="11">
    <location>
        <begin position="708"/>
        <end position="722"/>
    </location>
</feature>
<dbReference type="GO" id="GO:0005524">
    <property type="term" value="F:ATP binding"/>
    <property type="evidence" value="ECO:0007669"/>
    <property type="project" value="UniProtKB-KW"/>
</dbReference>
<comment type="cofactor">
    <cofactor evidence="1">
        <name>Zn(2+)</name>
        <dbReference type="ChEBI" id="CHEBI:29105"/>
    </cofactor>
</comment>
<dbReference type="GO" id="GO:0006423">
    <property type="term" value="P:cysteinyl-tRNA aminoacylation"/>
    <property type="evidence" value="ECO:0007669"/>
    <property type="project" value="InterPro"/>
</dbReference>
<evidence type="ECO:0000256" key="11">
    <source>
        <dbReference type="SAM" id="MobiDB-lite"/>
    </source>
</evidence>
<evidence type="ECO:0000256" key="2">
    <source>
        <dbReference type="ARBA" id="ARBA00012832"/>
    </source>
</evidence>
<keyword evidence="5" id="KW-0547">Nucleotide-binding</keyword>
<sequence length="806" mass="91300">MRPRVVSNIGKRLLRTMSEKAGQKQTFWVKPKTETPADEPVLKLYNTLTHSKVEFVPIKPHEVKWYSCGPTVYNVSHMGHARNYVTIDINRRILQDYFNYDVTFVQNVTDIDDKIILKAREEYLLKNYIEKQSGKITKEYVEKVKEGLGKYIAKNLPDYEGPALDYGAFRKWAEQLDMKQLKISRPKVPMHVKSCIGAFSAVESATSGKADAEADGKQFKVFVDATRDVVMPLLDAELGSTVTDPAIFRNCAAFWERKFDEDMSRLNVMPPTVITRVSEYIPEIVDFVARIVKNGYGYATKDGSVYFNTAKFDAAENHTYAKNQPWSKHDLALIEDAEGSLSLGHPESKLNASDFALWKASKPGEPAWESPWGKGRPGWHIECSVMSSDFFGQHMDIHSGGIDLAFPHHDNESAQSEAYFDCRQWVNYFLHTGHLHIEGQKMSKSLKNFITIGDALKKYTCRELRLCFALVQWNNPLDFKDSLLAEARSLESAFSKFFQKVRALQLDNQARLAAGELIGKKFNAPEKKLFADLQECKKAVHAALCDNLATPVALRELADLVTRANSYISGAGVDLRVDLLAQVSLYLTKMVRVFGFPVRQDGLGWVEDGNATFSTGNAAGTGSKGQISGQSHAVSAGAVAMPYLQVLSRFRDLVRQTAIEKKDLGSLLEACDKLRDEQLLPLNVVLDDRTQGQGALIKFVSDKERDELVEQQKEKQQQLDEKRKRKQAQKSINEQKMREKLEKASVDPLKMFRTPAFESQYSAWDDDGIPVKNKEGEELSKSARKKLAKQWRQQQKLHEWFLKQQK</sequence>
<evidence type="ECO:0000256" key="9">
    <source>
        <dbReference type="ARBA" id="ARBA00023146"/>
    </source>
</evidence>
<dbReference type="EC" id="6.1.1.16" evidence="2"/>
<accession>A0A7D9CWC6</accession>
<evidence type="ECO:0000256" key="1">
    <source>
        <dbReference type="ARBA" id="ARBA00001947"/>
    </source>
</evidence>
<evidence type="ECO:0000256" key="4">
    <source>
        <dbReference type="ARBA" id="ARBA00022723"/>
    </source>
</evidence>
<organism evidence="13 14">
    <name type="scientific">Dekkera bruxellensis</name>
    <name type="common">Brettanomyces custersii</name>
    <dbReference type="NCBI Taxonomy" id="5007"/>
    <lineage>
        <taxon>Eukaryota</taxon>
        <taxon>Fungi</taxon>
        <taxon>Dikarya</taxon>
        <taxon>Ascomycota</taxon>
        <taxon>Saccharomycotina</taxon>
        <taxon>Pichiomycetes</taxon>
        <taxon>Pichiales</taxon>
        <taxon>Pichiaceae</taxon>
        <taxon>Brettanomyces</taxon>
    </lineage>
</organism>
<dbReference type="AlphaFoldDB" id="A0A7D9CWC6"/>
<evidence type="ECO:0000313" key="13">
    <source>
        <dbReference type="EMBL" id="VUG17357.1"/>
    </source>
</evidence>
<dbReference type="EMBL" id="CABFWN010000002">
    <property type="protein sequence ID" value="VUG17357.1"/>
    <property type="molecule type" value="Genomic_DNA"/>
</dbReference>
<dbReference type="InterPro" id="IPR014729">
    <property type="entry name" value="Rossmann-like_a/b/a_fold"/>
</dbReference>
<dbReference type="GO" id="GO:0005737">
    <property type="term" value="C:cytoplasm"/>
    <property type="evidence" value="ECO:0007669"/>
    <property type="project" value="TreeGrafter"/>
</dbReference>
<dbReference type="InterPro" id="IPR024909">
    <property type="entry name" value="Cys-tRNA/MSH_ligase"/>
</dbReference>